<keyword evidence="4 7" id="KW-0560">Oxidoreductase</keyword>
<dbReference type="EMBL" id="SMKO01000095">
    <property type="protein sequence ID" value="TDD00335.1"/>
    <property type="molecule type" value="Genomic_DNA"/>
</dbReference>
<proteinExistence type="inferred from homology"/>
<keyword evidence="3 7" id="KW-0479">Metal-binding</keyword>
<keyword evidence="5 7" id="KW-0408">Iron</keyword>
<keyword evidence="2 7" id="KW-0349">Heme</keyword>
<organism evidence="9 10">
    <name type="scientific">Nonomuraea deserti</name>
    <dbReference type="NCBI Taxonomy" id="1848322"/>
    <lineage>
        <taxon>Bacteria</taxon>
        <taxon>Bacillati</taxon>
        <taxon>Actinomycetota</taxon>
        <taxon>Actinomycetes</taxon>
        <taxon>Streptosporangiales</taxon>
        <taxon>Streptosporangiaceae</taxon>
        <taxon>Nonomuraea</taxon>
    </lineage>
</organism>
<evidence type="ECO:0000313" key="10">
    <source>
        <dbReference type="Proteomes" id="UP000295258"/>
    </source>
</evidence>
<evidence type="ECO:0000256" key="1">
    <source>
        <dbReference type="ARBA" id="ARBA00010617"/>
    </source>
</evidence>
<evidence type="ECO:0000256" key="4">
    <source>
        <dbReference type="ARBA" id="ARBA00023002"/>
    </source>
</evidence>
<evidence type="ECO:0000313" key="9">
    <source>
        <dbReference type="EMBL" id="TDD00335.1"/>
    </source>
</evidence>
<dbReference type="GO" id="GO:0004497">
    <property type="term" value="F:monooxygenase activity"/>
    <property type="evidence" value="ECO:0007669"/>
    <property type="project" value="UniProtKB-KW"/>
</dbReference>
<evidence type="ECO:0000256" key="3">
    <source>
        <dbReference type="ARBA" id="ARBA00022723"/>
    </source>
</evidence>
<sequence>MAENFPIPRTCPFAPPPAYERMREQAPLVRTKLPGGDVWLVTRHAEARQVLSGTGISTNPATPGHPSGAMSAEPSTSERDAFMEEFAVGHFIDLDPPEHGRFRRLLIPEFTVRRMRELRPAIQRIADELIDDMIAKGPEAELVEAFGLALPSLVICRLLGVPYADREFFQSRTRVMISSADDQETRHAAAMEIRGFLDALVTKREADPADDLLGRLLGTEALSHDEIVGVMFLLLVAGHETTANMIPLAALTLMRHPAQLAALRADPGLWPVAVDELLRYLSVVDWVAFDRVATEDQEIGGQFVRKGEGIFVLGASANRDERAFERPDEFDIGRSARHHVAFGYGVHQCLGQNLARAELEIALRTLFERLPGLRVTVADDDVPVKHESPIFGLKALPVAW</sequence>
<feature type="compositionally biased region" description="Polar residues" evidence="8">
    <location>
        <begin position="51"/>
        <end position="61"/>
    </location>
</feature>
<dbReference type="GO" id="GO:0020037">
    <property type="term" value="F:heme binding"/>
    <property type="evidence" value="ECO:0007669"/>
    <property type="project" value="InterPro"/>
</dbReference>
<dbReference type="PRINTS" id="PR00385">
    <property type="entry name" value="P450"/>
</dbReference>
<gene>
    <name evidence="9" type="ORF">E1292_29015</name>
</gene>
<evidence type="ECO:0000256" key="8">
    <source>
        <dbReference type="SAM" id="MobiDB-lite"/>
    </source>
</evidence>
<feature type="region of interest" description="Disordered" evidence="8">
    <location>
        <begin position="51"/>
        <end position="77"/>
    </location>
</feature>
<dbReference type="GO" id="GO:0016705">
    <property type="term" value="F:oxidoreductase activity, acting on paired donors, with incorporation or reduction of molecular oxygen"/>
    <property type="evidence" value="ECO:0007669"/>
    <property type="project" value="InterPro"/>
</dbReference>
<dbReference type="InterPro" id="IPR001128">
    <property type="entry name" value="Cyt_P450"/>
</dbReference>
<dbReference type="PANTHER" id="PTHR46696:SF1">
    <property type="entry name" value="CYTOCHROME P450 YJIB-RELATED"/>
    <property type="match status" value="1"/>
</dbReference>
<dbReference type="AlphaFoldDB" id="A0A4R4VED4"/>
<dbReference type="SUPFAM" id="SSF48264">
    <property type="entry name" value="Cytochrome P450"/>
    <property type="match status" value="1"/>
</dbReference>
<dbReference type="InterPro" id="IPR036396">
    <property type="entry name" value="Cyt_P450_sf"/>
</dbReference>
<dbReference type="InterPro" id="IPR017972">
    <property type="entry name" value="Cyt_P450_CS"/>
</dbReference>
<dbReference type="Proteomes" id="UP000295258">
    <property type="component" value="Unassembled WGS sequence"/>
</dbReference>
<evidence type="ECO:0000256" key="2">
    <source>
        <dbReference type="ARBA" id="ARBA00022617"/>
    </source>
</evidence>
<comment type="caution">
    <text evidence="9">The sequence shown here is derived from an EMBL/GenBank/DDBJ whole genome shotgun (WGS) entry which is preliminary data.</text>
</comment>
<accession>A0A4R4VED4</accession>
<dbReference type="PRINTS" id="PR00359">
    <property type="entry name" value="BP450"/>
</dbReference>
<dbReference type="RefSeq" id="WP_132598600.1">
    <property type="nucleotide sequence ID" value="NZ_SMKO01000095.1"/>
</dbReference>
<dbReference type="CDD" id="cd11030">
    <property type="entry name" value="CYP105-like"/>
    <property type="match status" value="1"/>
</dbReference>
<evidence type="ECO:0000256" key="7">
    <source>
        <dbReference type="RuleBase" id="RU000461"/>
    </source>
</evidence>
<dbReference type="FunFam" id="1.10.630.10:FF:000018">
    <property type="entry name" value="Cytochrome P450 monooxygenase"/>
    <property type="match status" value="1"/>
</dbReference>
<keyword evidence="6 7" id="KW-0503">Monooxygenase</keyword>
<dbReference type="Gene3D" id="1.10.630.10">
    <property type="entry name" value="Cytochrome P450"/>
    <property type="match status" value="1"/>
</dbReference>
<name>A0A4R4VED4_9ACTN</name>
<evidence type="ECO:0000256" key="5">
    <source>
        <dbReference type="ARBA" id="ARBA00023004"/>
    </source>
</evidence>
<dbReference type="Pfam" id="PF00067">
    <property type="entry name" value="p450"/>
    <property type="match status" value="2"/>
</dbReference>
<dbReference type="PANTHER" id="PTHR46696">
    <property type="entry name" value="P450, PUTATIVE (EUROFUNG)-RELATED"/>
    <property type="match status" value="1"/>
</dbReference>
<comment type="similarity">
    <text evidence="1 7">Belongs to the cytochrome P450 family.</text>
</comment>
<protein>
    <submittedName>
        <fullName evidence="9">Cytochrome P450</fullName>
    </submittedName>
</protein>
<keyword evidence="10" id="KW-1185">Reference proteome</keyword>
<dbReference type="InterPro" id="IPR002397">
    <property type="entry name" value="Cyt_P450_B"/>
</dbReference>
<reference evidence="9 10" key="1">
    <citation type="submission" date="2019-03" db="EMBL/GenBank/DDBJ databases">
        <title>Draft genome sequences of novel Actinobacteria.</title>
        <authorList>
            <person name="Sahin N."/>
            <person name="Ay H."/>
            <person name="Saygin H."/>
        </authorList>
    </citation>
    <scope>NUCLEOTIDE SEQUENCE [LARGE SCALE GENOMIC DNA]</scope>
    <source>
        <strain evidence="9 10">KC310</strain>
    </source>
</reference>
<evidence type="ECO:0000256" key="6">
    <source>
        <dbReference type="ARBA" id="ARBA00023033"/>
    </source>
</evidence>
<dbReference type="PROSITE" id="PS00086">
    <property type="entry name" value="CYTOCHROME_P450"/>
    <property type="match status" value="1"/>
</dbReference>
<dbReference type="GO" id="GO:0005506">
    <property type="term" value="F:iron ion binding"/>
    <property type="evidence" value="ECO:0007669"/>
    <property type="project" value="InterPro"/>
</dbReference>